<keyword evidence="6" id="KW-1185">Reference proteome</keyword>
<reference evidence="5" key="1">
    <citation type="submission" date="2022-12" db="EMBL/GenBank/DDBJ databases">
        <title>Draft genome assemblies for two species of Escallonia (Escalloniales).</title>
        <authorList>
            <person name="Chanderbali A."/>
            <person name="Dervinis C."/>
            <person name="Anghel I."/>
            <person name="Soltis D."/>
            <person name="Soltis P."/>
            <person name="Zapata F."/>
        </authorList>
    </citation>
    <scope>NUCLEOTIDE SEQUENCE</scope>
    <source>
        <strain evidence="5">UCBG64.0493</strain>
        <tissue evidence="5">Leaf</tissue>
    </source>
</reference>
<dbReference type="AlphaFoldDB" id="A0AA88VKP0"/>
<sequence>MTIYFPFIFFLILPSVSGLYFNLSTIGTDDANRSINITGDAYISSEGIQVTPNERNMALGGKTGRATYVQPLHLWDETSGNLADFTTHFSFVIDSSGNYSYADGLAFFLAPINSSVTSNKGGSGLGLASGNRTSNSSDNQFVAVEFDTYPNGWDPR</sequence>
<dbReference type="InterPro" id="IPR019825">
    <property type="entry name" value="Lectin_legB_Mn/Ca_BS"/>
</dbReference>
<feature type="domain" description="Legume lectin" evidence="4">
    <location>
        <begin position="21"/>
        <end position="155"/>
    </location>
</feature>
<evidence type="ECO:0000256" key="1">
    <source>
        <dbReference type="ARBA" id="ARBA00007606"/>
    </source>
</evidence>
<evidence type="ECO:0000256" key="3">
    <source>
        <dbReference type="SAM" id="SignalP"/>
    </source>
</evidence>
<evidence type="ECO:0000313" key="5">
    <source>
        <dbReference type="EMBL" id="KAK3009289.1"/>
    </source>
</evidence>
<dbReference type="InterPro" id="IPR050258">
    <property type="entry name" value="Leguminous_Lectin"/>
</dbReference>
<feature type="chain" id="PRO_5041644167" description="Legume lectin domain-containing protein" evidence="3">
    <location>
        <begin position="19"/>
        <end position="156"/>
    </location>
</feature>
<dbReference type="Proteomes" id="UP001188597">
    <property type="component" value="Unassembled WGS sequence"/>
</dbReference>
<dbReference type="EMBL" id="JAVXUP010001662">
    <property type="protein sequence ID" value="KAK3009289.1"/>
    <property type="molecule type" value="Genomic_DNA"/>
</dbReference>
<dbReference type="PANTHER" id="PTHR32401:SF49">
    <property type="entry name" value="OS10G0129200 PROTEIN"/>
    <property type="match status" value="1"/>
</dbReference>
<keyword evidence="3" id="KW-0732">Signal</keyword>
<dbReference type="GO" id="GO:0030246">
    <property type="term" value="F:carbohydrate binding"/>
    <property type="evidence" value="ECO:0007669"/>
    <property type="project" value="UniProtKB-KW"/>
</dbReference>
<comment type="similarity">
    <text evidence="1">Belongs to the leguminous lectin family.</text>
</comment>
<dbReference type="PANTHER" id="PTHR32401">
    <property type="entry name" value="CONCANAVALIN A-LIKE LECTIN FAMILY PROTEIN"/>
    <property type="match status" value="1"/>
</dbReference>
<dbReference type="Pfam" id="PF00139">
    <property type="entry name" value="Lectin_legB"/>
    <property type="match status" value="1"/>
</dbReference>
<feature type="signal peptide" evidence="3">
    <location>
        <begin position="1"/>
        <end position="18"/>
    </location>
</feature>
<name>A0AA88VKP0_9ASTE</name>
<evidence type="ECO:0000256" key="2">
    <source>
        <dbReference type="ARBA" id="ARBA00022734"/>
    </source>
</evidence>
<protein>
    <recommendedName>
        <fullName evidence="4">Legume lectin domain-containing protein</fullName>
    </recommendedName>
</protein>
<accession>A0AA88VKP0</accession>
<gene>
    <name evidence="5" type="ORF">RJ639_014332</name>
</gene>
<dbReference type="SUPFAM" id="SSF49899">
    <property type="entry name" value="Concanavalin A-like lectins/glucanases"/>
    <property type="match status" value="1"/>
</dbReference>
<keyword evidence="2" id="KW-0430">Lectin</keyword>
<dbReference type="InterPro" id="IPR013320">
    <property type="entry name" value="ConA-like_dom_sf"/>
</dbReference>
<dbReference type="InterPro" id="IPR001220">
    <property type="entry name" value="Legume_lectin_dom"/>
</dbReference>
<evidence type="ECO:0000313" key="6">
    <source>
        <dbReference type="Proteomes" id="UP001188597"/>
    </source>
</evidence>
<evidence type="ECO:0000259" key="4">
    <source>
        <dbReference type="Pfam" id="PF00139"/>
    </source>
</evidence>
<comment type="caution">
    <text evidence="5">The sequence shown here is derived from an EMBL/GenBank/DDBJ whole genome shotgun (WGS) entry which is preliminary data.</text>
</comment>
<dbReference type="PROSITE" id="PS00307">
    <property type="entry name" value="LECTIN_LEGUME_BETA"/>
    <property type="match status" value="1"/>
</dbReference>
<organism evidence="5 6">
    <name type="scientific">Escallonia herrerae</name>
    <dbReference type="NCBI Taxonomy" id="1293975"/>
    <lineage>
        <taxon>Eukaryota</taxon>
        <taxon>Viridiplantae</taxon>
        <taxon>Streptophyta</taxon>
        <taxon>Embryophyta</taxon>
        <taxon>Tracheophyta</taxon>
        <taxon>Spermatophyta</taxon>
        <taxon>Magnoliopsida</taxon>
        <taxon>eudicotyledons</taxon>
        <taxon>Gunneridae</taxon>
        <taxon>Pentapetalae</taxon>
        <taxon>asterids</taxon>
        <taxon>campanulids</taxon>
        <taxon>Escalloniales</taxon>
        <taxon>Escalloniaceae</taxon>
        <taxon>Escallonia</taxon>
    </lineage>
</organism>
<dbReference type="Gene3D" id="2.60.120.200">
    <property type="match status" value="1"/>
</dbReference>
<proteinExistence type="inferred from homology"/>